<dbReference type="InterPro" id="IPR036412">
    <property type="entry name" value="HAD-like_sf"/>
</dbReference>
<dbReference type="Gene3D" id="1.20.1110.10">
    <property type="entry name" value="Calcium-transporting ATPase, transmembrane domain"/>
    <property type="match status" value="1"/>
</dbReference>
<dbReference type="Pfam" id="PF00122">
    <property type="entry name" value="E1-E2_ATPase"/>
    <property type="match status" value="1"/>
</dbReference>
<keyword evidence="4" id="KW-0067">ATP-binding</keyword>
<keyword evidence="6 10" id="KW-1133">Transmembrane helix</keyword>
<comment type="catalytic activity">
    <reaction evidence="8">
        <text>ATP + H2O = ADP + phosphate + H(+)</text>
        <dbReference type="Rhea" id="RHEA:13065"/>
        <dbReference type="ChEBI" id="CHEBI:15377"/>
        <dbReference type="ChEBI" id="CHEBI:15378"/>
        <dbReference type="ChEBI" id="CHEBI:30616"/>
        <dbReference type="ChEBI" id="CHEBI:43474"/>
        <dbReference type="ChEBI" id="CHEBI:456216"/>
    </reaction>
</comment>
<feature type="compositionally biased region" description="Basic and acidic residues" evidence="9">
    <location>
        <begin position="892"/>
        <end position="905"/>
    </location>
</feature>
<dbReference type="SFLD" id="SFLDS00003">
    <property type="entry name" value="Haloacid_Dehalogenase"/>
    <property type="match status" value="1"/>
</dbReference>
<proteinExistence type="predicted"/>
<comment type="subcellular location">
    <subcellularLocation>
        <location evidence="1">Cell membrane</location>
        <topology evidence="1">Multi-pass membrane protein</topology>
    </subcellularLocation>
</comment>
<dbReference type="InterPro" id="IPR004014">
    <property type="entry name" value="ATPase_P-typ_cation-transptr_N"/>
</dbReference>
<dbReference type="EMBL" id="JAGFWR010000027">
    <property type="protein sequence ID" value="MBO4164685.1"/>
    <property type="molecule type" value="Genomic_DNA"/>
</dbReference>
<reference evidence="12 13" key="1">
    <citation type="submission" date="2021-03" db="EMBL/GenBank/DDBJ databases">
        <authorList>
            <person name="Lee D.-H."/>
        </authorList>
    </citation>
    <scope>NUCLEOTIDE SEQUENCE [LARGE SCALE GENOMIC DNA]</scope>
    <source>
        <strain evidence="12 13">MMS20-R2-23</strain>
    </source>
</reference>
<evidence type="ECO:0000256" key="10">
    <source>
        <dbReference type="SAM" id="Phobius"/>
    </source>
</evidence>
<dbReference type="SUPFAM" id="SSF56784">
    <property type="entry name" value="HAD-like"/>
    <property type="match status" value="1"/>
</dbReference>
<feature type="transmembrane region" description="Helical" evidence="10">
    <location>
        <begin position="258"/>
        <end position="284"/>
    </location>
</feature>
<name>A0ABS3VGL5_9ACTN</name>
<comment type="caution">
    <text evidence="12">The sequence shown here is derived from an EMBL/GenBank/DDBJ whole genome shotgun (WGS) entry which is preliminary data.</text>
</comment>
<dbReference type="PANTHER" id="PTHR42861">
    <property type="entry name" value="CALCIUM-TRANSPORTING ATPASE"/>
    <property type="match status" value="1"/>
</dbReference>
<feature type="domain" description="Cation-transporting P-type ATPase N-terminal" evidence="11">
    <location>
        <begin position="11"/>
        <end position="77"/>
    </location>
</feature>
<dbReference type="Gene3D" id="2.70.150.10">
    <property type="entry name" value="Calcium-transporting ATPase, cytoplasmic transduction domain A"/>
    <property type="match status" value="1"/>
</dbReference>
<dbReference type="SUPFAM" id="SSF81660">
    <property type="entry name" value="Metal cation-transporting ATPase, ATP-binding domain N"/>
    <property type="match status" value="1"/>
</dbReference>
<dbReference type="Gene3D" id="3.40.50.1000">
    <property type="entry name" value="HAD superfamily/HAD-like"/>
    <property type="match status" value="1"/>
</dbReference>
<feature type="transmembrane region" description="Helical" evidence="10">
    <location>
        <begin position="81"/>
        <end position="97"/>
    </location>
</feature>
<keyword evidence="5" id="KW-1278">Translocase</keyword>
<feature type="transmembrane region" description="Helical" evidence="10">
    <location>
        <begin position="57"/>
        <end position="75"/>
    </location>
</feature>
<dbReference type="PRINTS" id="PR00119">
    <property type="entry name" value="CATATPASE"/>
</dbReference>
<dbReference type="PROSITE" id="PS00154">
    <property type="entry name" value="ATPASE_E1_E2"/>
    <property type="match status" value="1"/>
</dbReference>
<dbReference type="InterPro" id="IPR008250">
    <property type="entry name" value="ATPase_P-typ_transduc_dom_A_sf"/>
</dbReference>
<dbReference type="SUPFAM" id="SSF81653">
    <property type="entry name" value="Calcium ATPase, transduction domain A"/>
    <property type="match status" value="1"/>
</dbReference>
<gene>
    <name evidence="12" type="ORF">JQN83_28295</name>
</gene>
<dbReference type="NCBIfam" id="TIGR01494">
    <property type="entry name" value="ATPase_P-type"/>
    <property type="match status" value="2"/>
</dbReference>
<feature type="transmembrane region" description="Helical" evidence="10">
    <location>
        <begin position="696"/>
        <end position="715"/>
    </location>
</feature>
<dbReference type="SUPFAM" id="SSF81665">
    <property type="entry name" value="Calcium ATPase, transmembrane domain M"/>
    <property type="match status" value="1"/>
</dbReference>
<dbReference type="Pfam" id="PF13246">
    <property type="entry name" value="Cation_ATPase"/>
    <property type="match status" value="1"/>
</dbReference>
<dbReference type="InterPro" id="IPR023298">
    <property type="entry name" value="ATPase_P-typ_TM_dom_sf"/>
</dbReference>
<organism evidence="12 13">
    <name type="scientific">Micromonospora antibiotica</name>
    <dbReference type="NCBI Taxonomy" id="2807623"/>
    <lineage>
        <taxon>Bacteria</taxon>
        <taxon>Bacillati</taxon>
        <taxon>Actinomycetota</taxon>
        <taxon>Actinomycetes</taxon>
        <taxon>Micromonosporales</taxon>
        <taxon>Micromonosporaceae</taxon>
        <taxon>Micromonospora</taxon>
    </lineage>
</organism>
<evidence type="ECO:0000313" key="13">
    <source>
        <dbReference type="Proteomes" id="UP000671399"/>
    </source>
</evidence>
<dbReference type="Gene3D" id="3.40.1110.10">
    <property type="entry name" value="Calcium-transporting ATPase, cytoplasmic domain N"/>
    <property type="match status" value="1"/>
</dbReference>
<dbReference type="SFLD" id="SFLDF00027">
    <property type="entry name" value="p-type_atpase"/>
    <property type="match status" value="1"/>
</dbReference>
<feature type="transmembrane region" description="Helical" evidence="10">
    <location>
        <begin position="828"/>
        <end position="847"/>
    </location>
</feature>
<evidence type="ECO:0000256" key="3">
    <source>
        <dbReference type="ARBA" id="ARBA00022741"/>
    </source>
</evidence>
<evidence type="ECO:0000256" key="6">
    <source>
        <dbReference type="ARBA" id="ARBA00022989"/>
    </source>
</evidence>
<feature type="region of interest" description="Disordered" evidence="9">
    <location>
        <begin position="886"/>
        <end position="931"/>
    </location>
</feature>
<dbReference type="PRINTS" id="PR00120">
    <property type="entry name" value="HATPASE"/>
</dbReference>
<feature type="transmembrane region" description="Helical" evidence="10">
    <location>
        <begin position="765"/>
        <end position="786"/>
    </location>
</feature>
<evidence type="ECO:0000313" key="12">
    <source>
        <dbReference type="EMBL" id="MBO4164685.1"/>
    </source>
</evidence>
<dbReference type="InterPro" id="IPR023214">
    <property type="entry name" value="HAD_sf"/>
</dbReference>
<keyword evidence="3" id="KW-0547">Nucleotide-binding</keyword>
<dbReference type="InterPro" id="IPR023299">
    <property type="entry name" value="ATPase_P-typ_cyto_dom_N"/>
</dbReference>
<dbReference type="Pfam" id="PF08282">
    <property type="entry name" value="Hydrolase_3"/>
    <property type="match status" value="1"/>
</dbReference>
<feature type="transmembrane region" description="Helical" evidence="10">
    <location>
        <begin position="232"/>
        <end position="252"/>
    </location>
</feature>
<dbReference type="Pfam" id="PF00689">
    <property type="entry name" value="Cation_ATPase_C"/>
    <property type="match status" value="1"/>
</dbReference>
<keyword evidence="2 10" id="KW-0812">Transmembrane</keyword>
<evidence type="ECO:0000259" key="11">
    <source>
        <dbReference type="SMART" id="SM00831"/>
    </source>
</evidence>
<sequence>MTTSGAGAVLVDGGLDAGRATDGLTTAEAAARLRTDGPNSVAAPARRRLPGRVLRQLTDPLVALLLAAATVTTLLGDWPDTAVIVLVVAVNTIIGVVQEVRADRAIAALDQLSAPTARVVRDGRDVVLPAADLVRDDLVRVEAGDVVPADLRLVEASRFQVDESALTGESVPVARDDGEEVRAGTVVTTGRATGMVLRTGAASALGRISALVAGTRPAPTPLQRRLAGLGRILALAVVALSGLVFAIGVAGGRPVVEMAVTAVSLVVAAVPESLPAVVTLALALGARRMAGARAIPRRLHAVETLGSVTVIASDKTGTLTEGRMVVRTAVTPDGVRYTVDGVGYAPHGQVSRDGTTVTAPQELRRLARAGLLCNDATVSPPQDDQPDWTSVGDPLEAALTAFAGRCGLEPEATRRAWPRIAERPFEQATRRMVTVHRGCDGRQLVVCKGAPENVLTSTLLDATAEEIEALTAAARQLAAEGLRVLAVASAPVDTVPDLAAPVGLRPVGLVGVGDPLRAGAAGIAAGLDTAGVRLLLVTGDHPATAAAIGGQLGLWRAGDPVVRGDTDDATQAEPHARVFARTQPEQKLDIIAGLQARGHVVAMTGDGVNDAPALRRADIGVAMGGGTEVARQAADLVLVDDDLATVAVAIGEGRRIYDNIRRFLRYALSGGVAEIVVMLLGPLFGLPVPLLPAQILWINLLTHGLPGVALGAEPAEPGTLRRAPRSPRESVLGAGLGRDVLVTGALISTVVLAAGVAAAHAGLPWQSVVFVVLGLAQLGVALAVRAPRVAGAGQANPGLLVAVAGSALLQVGGVLLPPLRTLLGTEPLGPTVLLACLAVSVLPGLVLRLAHRRPATTTGTGTGTPITPDLRLPAGAVADAVTDVPTAAVTDPGRHAVTDPSRDAVTDPAVDDTGRERPVRDQGPTARAGRP</sequence>
<dbReference type="InterPro" id="IPR018303">
    <property type="entry name" value="ATPase_P-typ_P_site"/>
</dbReference>
<protein>
    <submittedName>
        <fullName evidence="12">Cation-transporting P-type ATPase</fullName>
    </submittedName>
</protein>
<accession>A0ABS3VGL5</accession>
<dbReference type="Proteomes" id="UP000671399">
    <property type="component" value="Unassembled WGS sequence"/>
</dbReference>
<evidence type="ECO:0000256" key="8">
    <source>
        <dbReference type="ARBA" id="ARBA00049360"/>
    </source>
</evidence>
<dbReference type="InterPro" id="IPR001757">
    <property type="entry name" value="P_typ_ATPase"/>
</dbReference>
<dbReference type="InterPro" id="IPR006068">
    <property type="entry name" value="ATPase_P-typ_cation-transptr_C"/>
</dbReference>
<keyword evidence="7 10" id="KW-0472">Membrane</keyword>
<dbReference type="InterPro" id="IPR059000">
    <property type="entry name" value="ATPase_P-type_domA"/>
</dbReference>
<evidence type="ECO:0000256" key="9">
    <source>
        <dbReference type="SAM" id="MobiDB-lite"/>
    </source>
</evidence>
<evidence type="ECO:0000256" key="5">
    <source>
        <dbReference type="ARBA" id="ARBA00022967"/>
    </source>
</evidence>
<keyword evidence="13" id="KW-1185">Reference proteome</keyword>
<evidence type="ECO:0000256" key="1">
    <source>
        <dbReference type="ARBA" id="ARBA00004651"/>
    </source>
</evidence>
<dbReference type="Pfam" id="PF00690">
    <property type="entry name" value="Cation_ATPase_N"/>
    <property type="match status" value="1"/>
</dbReference>
<evidence type="ECO:0000256" key="4">
    <source>
        <dbReference type="ARBA" id="ARBA00022840"/>
    </source>
</evidence>
<feature type="transmembrane region" description="Helical" evidence="10">
    <location>
        <begin position="663"/>
        <end position="684"/>
    </location>
</feature>
<dbReference type="InterPro" id="IPR044492">
    <property type="entry name" value="P_typ_ATPase_HD_dom"/>
</dbReference>
<feature type="transmembrane region" description="Helical" evidence="10">
    <location>
        <begin position="736"/>
        <end position="759"/>
    </location>
</feature>
<dbReference type="SMART" id="SM00831">
    <property type="entry name" value="Cation_ATPase_N"/>
    <property type="match status" value="1"/>
</dbReference>
<evidence type="ECO:0000256" key="7">
    <source>
        <dbReference type="ARBA" id="ARBA00023136"/>
    </source>
</evidence>
<feature type="transmembrane region" description="Helical" evidence="10">
    <location>
        <begin position="798"/>
        <end position="816"/>
    </location>
</feature>
<evidence type="ECO:0000256" key="2">
    <source>
        <dbReference type="ARBA" id="ARBA00022692"/>
    </source>
</evidence>
<dbReference type="SFLD" id="SFLDG00002">
    <property type="entry name" value="C1.7:_P-type_atpase_like"/>
    <property type="match status" value="1"/>
</dbReference>